<dbReference type="RefSeq" id="WP_184146256.1">
    <property type="nucleotide sequence ID" value="NZ_JACHFM010000001.1"/>
</dbReference>
<dbReference type="AlphaFoldDB" id="A0A840SK73"/>
<keyword evidence="4" id="KW-1185">Reference proteome</keyword>
<evidence type="ECO:0000313" key="3">
    <source>
        <dbReference type="EMBL" id="MBB5220286.1"/>
    </source>
</evidence>
<dbReference type="EMBL" id="JACHFM010000001">
    <property type="protein sequence ID" value="MBB5220286.1"/>
    <property type="molecule type" value="Genomic_DNA"/>
</dbReference>
<evidence type="ECO:0000256" key="1">
    <source>
        <dbReference type="SAM" id="SignalP"/>
    </source>
</evidence>
<name>A0A840SK73_9RHOB</name>
<accession>A0A840SK73</accession>
<feature type="signal peptide" evidence="1">
    <location>
        <begin position="1"/>
        <end position="22"/>
    </location>
</feature>
<protein>
    <recommendedName>
        <fullName evidence="2">Phytase-like domain-containing protein</fullName>
    </recommendedName>
</protein>
<dbReference type="Pfam" id="PF13449">
    <property type="entry name" value="Phytase-like"/>
    <property type="match status" value="1"/>
</dbReference>
<organism evidence="3 4">
    <name type="scientific">Amaricoccus macauensis</name>
    <dbReference type="NCBI Taxonomy" id="57001"/>
    <lineage>
        <taxon>Bacteria</taxon>
        <taxon>Pseudomonadati</taxon>
        <taxon>Pseudomonadota</taxon>
        <taxon>Alphaproteobacteria</taxon>
        <taxon>Rhodobacterales</taxon>
        <taxon>Paracoccaceae</taxon>
        <taxon>Amaricoccus</taxon>
    </lineage>
</organism>
<gene>
    <name evidence="3" type="ORF">HNP73_000207</name>
</gene>
<sequence>MRRGLYILVALAVLAGPGLLPALPPASEAAVPVDGPHVVEMSRTVWRNGWTHFGGFSALWVSEDGERFTTISDRGGFVEGRFERQGGEIEDAVMERRGRLRGVDGTRLEGGDVDAEGMAVDARGRTYVSFEGFHRVRRYDDLQGPASDVRSHRDFRRLQSNSGIETLAMDRQGILYAIPERSGALERPFPVYRLIGGRWDKSWTIPRVPPFLPVDADFGPDGRFYLLERDFKWLGGFATRLRRFDVTPDGFVNGTTLLETSFGQLDNMEGIAAWQDAAGRTRLTMISDDNFFPLQQTIFVEYVVEG</sequence>
<feature type="chain" id="PRO_5032352210" description="Phytase-like domain-containing protein" evidence="1">
    <location>
        <begin position="23"/>
        <end position="306"/>
    </location>
</feature>
<comment type="caution">
    <text evidence="3">The sequence shown here is derived from an EMBL/GenBank/DDBJ whole genome shotgun (WGS) entry which is preliminary data.</text>
</comment>
<dbReference type="InterPro" id="IPR027372">
    <property type="entry name" value="Phytase-like_dom"/>
</dbReference>
<dbReference type="PIRSF" id="PIRSF031900">
    <property type="entry name" value="UCP031900"/>
    <property type="match status" value="1"/>
</dbReference>
<reference evidence="3 4" key="1">
    <citation type="submission" date="2020-08" db="EMBL/GenBank/DDBJ databases">
        <title>Genomic Encyclopedia of Type Strains, Phase IV (KMG-IV): sequencing the most valuable type-strain genomes for metagenomic binning, comparative biology and taxonomic classification.</title>
        <authorList>
            <person name="Goeker M."/>
        </authorList>
    </citation>
    <scope>NUCLEOTIDE SEQUENCE [LARGE SCALE GENOMIC DNA]</scope>
    <source>
        <strain evidence="3 4">DSM 101730</strain>
    </source>
</reference>
<dbReference type="InterPro" id="IPR014567">
    <property type="entry name" value="UCP031900"/>
</dbReference>
<evidence type="ECO:0000313" key="4">
    <source>
        <dbReference type="Proteomes" id="UP000549457"/>
    </source>
</evidence>
<dbReference type="Proteomes" id="UP000549457">
    <property type="component" value="Unassembled WGS sequence"/>
</dbReference>
<feature type="domain" description="Phytase-like" evidence="2">
    <location>
        <begin position="51"/>
        <end position="291"/>
    </location>
</feature>
<keyword evidence="1" id="KW-0732">Signal</keyword>
<dbReference type="SUPFAM" id="SSF101898">
    <property type="entry name" value="NHL repeat"/>
    <property type="match status" value="1"/>
</dbReference>
<evidence type="ECO:0000259" key="2">
    <source>
        <dbReference type="Pfam" id="PF13449"/>
    </source>
</evidence>
<proteinExistence type="predicted"/>